<protein>
    <submittedName>
        <fullName evidence="3">Zinc-ribbon domain-containing protein</fullName>
    </submittedName>
</protein>
<feature type="transmembrane region" description="Helical" evidence="1">
    <location>
        <begin position="42"/>
        <end position="63"/>
    </location>
</feature>
<dbReference type="Proteomes" id="UP000886796">
    <property type="component" value="Unassembled WGS sequence"/>
</dbReference>
<keyword evidence="1" id="KW-0812">Transmembrane</keyword>
<dbReference type="Pfam" id="PF13240">
    <property type="entry name" value="Zn_Ribbon_1"/>
    <property type="match status" value="1"/>
</dbReference>
<feature type="transmembrane region" description="Helical" evidence="1">
    <location>
        <begin position="75"/>
        <end position="94"/>
    </location>
</feature>
<dbReference type="AlphaFoldDB" id="A0A9D0Z1X4"/>
<keyword evidence="1" id="KW-1133">Transmembrane helix</keyword>
<evidence type="ECO:0000256" key="1">
    <source>
        <dbReference type="SAM" id="Phobius"/>
    </source>
</evidence>
<sequence>MYCVNCGAKIPEGAAFCESCGTPVQSVGANTPGKKAESGSVMVLRILACAVAGFLLAALMPAIPDLMWSKGAATALPVAVLMTAAHCVLILFLTWKPFCRTLGTGFGIVAAFGVSLAVSLCLVGCVFSIGQNPTLLIPATLLYGAVLYGFGVRFGKKD</sequence>
<accession>A0A9D0Z1X4</accession>
<dbReference type="EMBL" id="DVFK01000061">
    <property type="protein sequence ID" value="HIQ67712.1"/>
    <property type="molecule type" value="Genomic_DNA"/>
</dbReference>
<gene>
    <name evidence="3" type="ORF">IAB74_04275</name>
</gene>
<proteinExistence type="predicted"/>
<name>A0A9D0Z1X4_9FIRM</name>
<dbReference type="InterPro" id="IPR026870">
    <property type="entry name" value="Zinc_ribbon_dom"/>
</dbReference>
<evidence type="ECO:0000313" key="3">
    <source>
        <dbReference type="EMBL" id="HIQ67712.1"/>
    </source>
</evidence>
<reference evidence="3" key="1">
    <citation type="submission" date="2020-10" db="EMBL/GenBank/DDBJ databases">
        <authorList>
            <person name="Gilroy R."/>
        </authorList>
    </citation>
    <scope>NUCLEOTIDE SEQUENCE</scope>
    <source>
        <strain evidence="3">13361</strain>
    </source>
</reference>
<feature type="transmembrane region" description="Helical" evidence="1">
    <location>
        <begin position="135"/>
        <end position="155"/>
    </location>
</feature>
<reference evidence="3" key="2">
    <citation type="journal article" date="2021" name="PeerJ">
        <title>Extensive microbial diversity within the chicken gut microbiome revealed by metagenomics and culture.</title>
        <authorList>
            <person name="Gilroy R."/>
            <person name="Ravi A."/>
            <person name="Getino M."/>
            <person name="Pursley I."/>
            <person name="Horton D.L."/>
            <person name="Alikhan N.F."/>
            <person name="Baker D."/>
            <person name="Gharbi K."/>
            <person name="Hall N."/>
            <person name="Watson M."/>
            <person name="Adriaenssens E.M."/>
            <person name="Foster-Nyarko E."/>
            <person name="Jarju S."/>
            <person name="Secka A."/>
            <person name="Antonio M."/>
            <person name="Oren A."/>
            <person name="Chaudhuri R.R."/>
            <person name="La Ragione R."/>
            <person name="Hildebrand F."/>
            <person name="Pallen M.J."/>
        </authorList>
    </citation>
    <scope>NUCLEOTIDE SEQUENCE</scope>
    <source>
        <strain evidence="3">13361</strain>
    </source>
</reference>
<evidence type="ECO:0000313" key="4">
    <source>
        <dbReference type="Proteomes" id="UP000886796"/>
    </source>
</evidence>
<evidence type="ECO:0000259" key="2">
    <source>
        <dbReference type="Pfam" id="PF13240"/>
    </source>
</evidence>
<feature type="domain" description="Zinc-ribbon" evidence="2">
    <location>
        <begin position="2"/>
        <end position="24"/>
    </location>
</feature>
<organism evidence="3 4">
    <name type="scientific">Candidatus Faecousia excrementigallinarum</name>
    <dbReference type="NCBI Taxonomy" id="2840806"/>
    <lineage>
        <taxon>Bacteria</taxon>
        <taxon>Bacillati</taxon>
        <taxon>Bacillota</taxon>
        <taxon>Clostridia</taxon>
        <taxon>Eubacteriales</taxon>
        <taxon>Oscillospiraceae</taxon>
        <taxon>Faecousia</taxon>
    </lineage>
</organism>
<feature type="transmembrane region" description="Helical" evidence="1">
    <location>
        <begin position="106"/>
        <end position="129"/>
    </location>
</feature>
<keyword evidence="1" id="KW-0472">Membrane</keyword>
<comment type="caution">
    <text evidence="3">The sequence shown here is derived from an EMBL/GenBank/DDBJ whole genome shotgun (WGS) entry which is preliminary data.</text>
</comment>